<organism evidence="1 2">
    <name type="scientific">Modicisalibacter xianhensis</name>
    <dbReference type="NCBI Taxonomy" id="442341"/>
    <lineage>
        <taxon>Bacteria</taxon>
        <taxon>Pseudomonadati</taxon>
        <taxon>Pseudomonadota</taxon>
        <taxon>Gammaproteobacteria</taxon>
        <taxon>Oceanospirillales</taxon>
        <taxon>Halomonadaceae</taxon>
        <taxon>Modicisalibacter</taxon>
    </lineage>
</organism>
<evidence type="ECO:0000313" key="1">
    <source>
        <dbReference type="EMBL" id="TDX26030.1"/>
    </source>
</evidence>
<name>A0A4R8FIS4_9GAMM</name>
<dbReference type="RefSeq" id="WP_134019540.1">
    <property type="nucleotide sequence ID" value="NZ_SOEC01000017.1"/>
</dbReference>
<proteinExistence type="predicted"/>
<comment type="caution">
    <text evidence="1">The sequence shown here is derived from an EMBL/GenBank/DDBJ whole genome shotgun (WGS) entry which is preliminary data.</text>
</comment>
<evidence type="ECO:0000313" key="2">
    <source>
        <dbReference type="Proteomes" id="UP000294489"/>
    </source>
</evidence>
<reference evidence="1 2" key="1">
    <citation type="submission" date="2019-03" db="EMBL/GenBank/DDBJ databases">
        <title>Freshwater and sediment microbial communities from various areas in North America, analyzing microbe dynamics in response to fracking.</title>
        <authorList>
            <person name="Lamendella R."/>
        </authorList>
    </citation>
    <scope>NUCLEOTIDE SEQUENCE [LARGE SCALE GENOMIC DNA]</scope>
    <source>
        <strain evidence="1 2">6_TX</strain>
    </source>
</reference>
<dbReference type="Proteomes" id="UP000294489">
    <property type="component" value="Unassembled WGS sequence"/>
</dbReference>
<dbReference type="EMBL" id="SOEC01000017">
    <property type="protein sequence ID" value="TDX26030.1"/>
    <property type="molecule type" value="Genomic_DNA"/>
</dbReference>
<protein>
    <submittedName>
        <fullName evidence="1">Uncharacterized protein</fullName>
    </submittedName>
</protein>
<accession>A0A4R8FIS4</accession>
<gene>
    <name evidence="1" type="ORF">DFO67_11712</name>
</gene>
<dbReference type="AlphaFoldDB" id="A0A4R8FIS4"/>
<sequence length="209" mass="24141">MSKRGPGAVKGEYRFKKYHEEKVSNTSKEIKKVLSLLKKSSVEFNSVTRLAKYVAEVIGNERGKPMAHTTLIRTPQYRYMLDQYMERNVVSTKSVSRVTENFRKEIKEMNLEEENARLRSFIERNLGGSPESVKSLEAEEENNKREVVVNGNGEEVYKLCDLIKTLVDNSEGIYEVRGGKVYANIIGREVASDDVQKPFTKWYKERYPD</sequence>